<dbReference type="Pfam" id="PF00096">
    <property type="entry name" value="zf-C2H2"/>
    <property type="match status" value="5"/>
</dbReference>
<dbReference type="PROSITE" id="PS50157">
    <property type="entry name" value="ZINC_FINGER_C2H2_2"/>
    <property type="match status" value="5"/>
</dbReference>
<feature type="compositionally biased region" description="Polar residues" evidence="11">
    <location>
        <begin position="320"/>
        <end position="329"/>
    </location>
</feature>
<dbReference type="GO" id="GO:0000978">
    <property type="term" value="F:RNA polymerase II cis-regulatory region sequence-specific DNA binding"/>
    <property type="evidence" value="ECO:0007669"/>
    <property type="project" value="TreeGrafter"/>
</dbReference>
<evidence type="ECO:0000256" key="1">
    <source>
        <dbReference type="ARBA" id="ARBA00004123"/>
    </source>
</evidence>
<dbReference type="FunFam" id="3.30.160.60:FF:000159">
    <property type="entry name" value="Mds1 and evi1 complex locus protein"/>
    <property type="match status" value="1"/>
</dbReference>
<feature type="compositionally biased region" description="Acidic residues" evidence="11">
    <location>
        <begin position="370"/>
        <end position="386"/>
    </location>
</feature>
<dbReference type="FunFam" id="3.30.160.60:FF:000929">
    <property type="entry name" value="Uncharacterized protein, isoform B"/>
    <property type="match status" value="1"/>
</dbReference>
<feature type="compositionally biased region" description="Polar residues" evidence="11">
    <location>
        <begin position="396"/>
        <end position="408"/>
    </location>
</feature>
<keyword evidence="4 10" id="KW-0863">Zinc-finger</keyword>
<keyword evidence="3" id="KW-0677">Repeat</keyword>
<keyword evidence="2" id="KW-0479">Metal-binding</keyword>
<evidence type="ECO:0000259" key="12">
    <source>
        <dbReference type="PROSITE" id="PS50157"/>
    </source>
</evidence>
<dbReference type="SUPFAM" id="SSF57667">
    <property type="entry name" value="beta-beta-alpha zinc fingers"/>
    <property type="match status" value="3"/>
</dbReference>
<dbReference type="PROSITE" id="PS00028">
    <property type="entry name" value="ZINC_FINGER_C2H2_1"/>
    <property type="match status" value="5"/>
</dbReference>
<feature type="domain" description="C2H2-type" evidence="12">
    <location>
        <begin position="131"/>
        <end position="153"/>
    </location>
</feature>
<dbReference type="Proteomes" id="UP000031036">
    <property type="component" value="Unassembled WGS sequence"/>
</dbReference>
<evidence type="ECO:0000256" key="11">
    <source>
        <dbReference type="SAM" id="MobiDB-lite"/>
    </source>
</evidence>
<feature type="region of interest" description="Disordered" evidence="11">
    <location>
        <begin position="365"/>
        <end position="417"/>
    </location>
</feature>
<keyword evidence="14" id="KW-1185">Reference proteome</keyword>
<dbReference type="OrthoDB" id="9368434at2759"/>
<evidence type="ECO:0000313" key="14">
    <source>
        <dbReference type="Proteomes" id="UP000031036"/>
    </source>
</evidence>
<keyword evidence="6" id="KW-0805">Transcription regulation</keyword>
<dbReference type="EMBL" id="JPKZ01001474">
    <property type="protein sequence ID" value="KHN81783.1"/>
    <property type="molecule type" value="Genomic_DNA"/>
</dbReference>
<reference evidence="13 14" key="1">
    <citation type="submission" date="2014-11" db="EMBL/GenBank/DDBJ databases">
        <title>Genetic blueprint of the zoonotic pathogen Toxocara canis.</title>
        <authorList>
            <person name="Zhu X.-Q."/>
            <person name="Korhonen P.K."/>
            <person name="Cai H."/>
            <person name="Young N.D."/>
            <person name="Nejsum P."/>
            <person name="von Samson-Himmelstjerna G."/>
            <person name="Boag P.R."/>
            <person name="Tan P."/>
            <person name="Li Q."/>
            <person name="Min J."/>
            <person name="Yang Y."/>
            <person name="Wang X."/>
            <person name="Fang X."/>
            <person name="Hall R.S."/>
            <person name="Hofmann A."/>
            <person name="Sternberg P.W."/>
            <person name="Jex A.R."/>
            <person name="Gasser R.B."/>
        </authorList>
    </citation>
    <scope>NUCLEOTIDE SEQUENCE [LARGE SCALE GENOMIC DNA]</scope>
    <source>
        <strain evidence="13">PN_DK_2014</strain>
    </source>
</reference>
<gene>
    <name evidence="13" type="primary">MECOM</name>
    <name evidence="13" type="ORF">Tcan_15251</name>
</gene>
<evidence type="ECO:0000256" key="6">
    <source>
        <dbReference type="ARBA" id="ARBA00023015"/>
    </source>
</evidence>
<evidence type="ECO:0000256" key="10">
    <source>
        <dbReference type="PROSITE-ProRule" id="PRU00042"/>
    </source>
</evidence>
<evidence type="ECO:0000256" key="2">
    <source>
        <dbReference type="ARBA" id="ARBA00022723"/>
    </source>
</evidence>
<feature type="region of interest" description="Disordered" evidence="11">
    <location>
        <begin position="316"/>
        <end position="351"/>
    </location>
</feature>
<dbReference type="AlphaFoldDB" id="A0A0B2VJP3"/>
<evidence type="ECO:0000256" key="9">
    <source>
        <dbReference type="ARBA" id="ARBA00023242"/>
    </source>
</evidence>
<comment type="subcellular location">
    <subcellularLocation>
        <location evidence="1">Nucleus</location>
    </subcellularLocation>
</comment>
<dbReference type="InterPro" id="IPR013087">
    <property type="entry name" value="Znf_C2H2_type"/>
</dbReference>
<keyword evidence="5" id="KW-0862">Zinc</keyword>
<comment type="caution">
    <text evidence="13">The sequence shown here is derived from an EMBL/GenBank/DDBJ whole genome shotgun (WGS) entry which is preliminary data.</text>
</comment>
<dbReference type="GO" id="GO:0008270">
    <property type="term" value="F:zinc ion binding"/>
    <property type="evidence" value="ECO:0007669"/>
    <property type="project" value="UniProtKB-KW"/>
</dbReference>
<dbReference type="SMART" id="SM00355">
    <property type="entry name" value="ZnF_C2H2"/>
    <property type="match status" value="6"/>
</dbReference>
<dbReference type="PANTHER" id="PTHR24393:SF124">
    <property type="entry name" value="C2H2-TYPE DOMAIN-CONTAINING PROTEIN-RELATED"/>
    <property type="match status" value="1"/>
</dbReference>
<protein>
    <submittedName>
        <fullName evidence="13">MDS1 and EVI1 complex locus protein EVI1</fullName>
    </submittedName>
</protein>
<dbReference type="FunFam" id="3.30.160.60:FF:000112">
    <property type="entry name" value="Mds1 and evi1 complex locus protein"/>
    <property type="match status" value="1"/>
</dbReference>
<evidence type="ECO:0000313" key="13">
    <source>
        <dbReference type="EMBL" id="KHN81783.1"/>
    </source>
</evidence>
<dbReference type="PANTHER" id="PTHR24393">
    <property type="entry name" value="ZINC FINGER PROTEIN"/>
    <property type="match status" value="1"/>
</dbReference>
<evidence type="ECO:0000256" key="4">
    <source>
        <dbReference type="ARBA" id="ARBA00022771"/>
    </source>
</evidence>
<accession>A0A0B2VJP3</accession>
<keyword evidence="8" id="KW-0804">Transcription</keyword>
<keyword evidence="7" id="KW-0238">DNA-binding</keyword>
<dbReference type="OMA" id="ATNRFEC"/>
<evidence type="ECO:0000256" key="5">
    <source>
        <dbReference type="ARBA" id="ARBA00022833"/>
    </source>
</evidence>
<evidence type="ECO:0000256" key="8">
    <source>
        <dbReference type="ARBA" id="ARBA00023163"/>
    </source>
</evidence>
<dbReference type="Gene3D" id="3.30.160.60">
    <property type="entry name" value="Classic Zinc Finger"/>
    <property type="match status" value="5"/>
</dbReference>
<feature type="domain" description="C2H2-type" evidence="12">
    <location>
        <begin position="503"/>
        <end position="531"/>
    </location>
</feature>
<keyword evidence="9" id="KW-0539">Nucleus</keyword>
<dbReference type="GO" id="GO:0005634">
    <property type="term" value="C:nucleus"/>
    <property type="evidence" value="ECO:0007669"/>
    <property type="project" value="UniProtKB-SubCell"/>
</dbReference>
<evidence type="ECO:0000256" key="3">
    <source>
        <dbReference type="ARBA" id="ARBA00022737"/>
    </source>
</evidence>
<feature type="domain" description="C2H2-type" evidence="12">
    <location>
        <begin position="103"/>
        <end position="130"/>
    </location>
</feature>
<organism evidence="13 14">
    <name type="scientific">Toxocara canis</name>
    <name type="common">Canine roundworm</name>
    <dbReference type="NCBI Taxonomy" id="6265"/>
    <lineage>
        <taxon>Eukaryota</taxon>
        <taxon>Metazoa</taxon>
        <taxon>Ecdysozoa</taxon>
        <taxon>Nematoda</taxon>
        <taxon>Chromadorea</taxon>
        <taxon>Rhabditida</taxon>
        <taxon>Spirurina</taxon>
        <taxon>Ascaridomorpha</taxon>
        <taxon>Ascaridoidea</taxon>
        <taxon>Toxocaridae</taxon>
        <taxon>Toxocara</taxon>
    </lineage>
</organism>
<evidence type="ECO:0000256" key="7">
    <source>
        <dbReference type="ARBA" id="ARBA00023125"/>
    </source>
</evidence>
<dbReference type="InterPro" id="IPR036236">
    <property type="entry name" value="Znf_C2H2_sf"/>
</dbReference>
<proteinExistence type="predicted"/>
<dbReference type="GO" id="GO:0001228">
    <property type="term" value="F:DNA-binding transcription activator activity, RNA polymerase II-specific"/>
    <property type="evidence" value="ECO:0007669"/>
    <property type="project" value="TreeGrafter"/>
</dbReference>
<feature type="domain" description="C2H2-type" evidence="12">
    <location>
        <begin position="475"/>
        <end position="502"/>
    </location>
</feature>
<dbReference type="STRING" id="6265.A0A0B2VJP3"/>
<name>A0A0B2VJP3_TOXCA</name>
<sequence>MSMDADFLRCVEVRQNDDQTSSLWTKSKLESGRLIGVLDKEAENDANALLLLSLIRPMPNSGKECINVVVRLVQQKASSERIFQYLQSRIAHSSQQQHQQQPHQCPLCPKSFSSASGLKQHSHIHCSSKPFRCHVCNKAYTQFSNLCRHRRIHLDGWQCGYCNTSLPSHSALIKHRSACEAQMTALSAFYKPIAAQHSLLTVPAHYWPQLLQIASAQPTIPAFSAPVIPQKDLYRCIGGSDGESSPRSRFTKFSHDLLTQMTALSAFYKPIAAQHSLLTVPAHYWPQLLQIASAQPTIPAFSAPVIPQKDLYRCIGGSDGESSPRSSGHVSELSPSERKLGSPTGSNDGSVEELELSPLDLSMKAKEEIIVDDEPDIKEEREEDEATNGWTDCETRPTSETASSGGEQDSSRVETSKVELTPAINPFSSSAFMQMLRRPFSYPTILPTTHLAPFSSQQPSAPPAPLMPKNNRDRYTCKFCAKVFPRSANLTRHLRTHTGEQPYKCQYCERSFSISSNLQRHVRNIHNKEKPFRCDRCDRCFGQQTNLDRHIKKHDSGSACTPTLESSSRDNAPMLPFSAQSLFSHITTPHTRRLF</sequence>
<dbReference type="FunFam" id="3.30.160.60:FF:000149">
    <property type="entry name" value="Zinc finger protein 569"/>
    <property type="match status" value="1"/>
</dbReference>
<feature type="domain" description="C2H2-type" evidence="12">
    <location>
        <begin position="532"/>
        <end position="559"/>
    </location>
</feature>